<protein>
    <submittedName>
        <fullName evidence="2">Uncharacterized protein</fullName>
    </submittedName>
</protein>
<keyword evidence="3" id="KW-1185">Reference proteome</keyword>
<dbReference type="Proteomes" id="UP001497623">
    <property type="component" value="Unassembled WGS sequence"/>
</dbReference>
<comment type="caution">
    <text evidence="2">The sequence shown here is derived from an EMBL/GenBank/DDBJ whole genome shotgun (WGS) entry which is preliminary data.</text>
</comment>
<evidence type="ECO:0000256" key="1">
    <source>
        <dbReference type="SAM" id="SignalP"/>
    </source>
</evidence>
<evidence type="ECO:0000313" key="3">
    <source>
        <dbReference type="Proteomes" id="UP001497623"/>
    </source>
</evidence>
<feature type="chain" id="PRO_5043315379" evidence="1">
    <location>
        <begin position="18"/>
        <end position="149"/>
    </location>
</feature>
<dbReference type="EMBL" id="CAXKWB010033291">
    <property type="protein sequence ID" value="CAL4142604.1"/>
    <property type="molecule type" value="Genomic_DNA"/>
</dbReference>
<name>A0AAV2RVL0_MEGNR</name>
<sequence>GRGLFCVNCCCGRGLFCTNCCCGSGLFCVNCCCGRGLLFCVNCCCVPQPPPPHGLAGAPPQPPPAPPHPPCVNGESFPCHQYWPDTLFGGWTQPCEEHPPQPPPPQACGFTRICWTDCPPQPPPQPLLVPRDGLYPYTRLTNMHSKNTR</sequence>
<proteinExistence type="predicted"/>
<organism evidence="2 3">
    <name type="scientific">Meganyctiphanes norvegica</name>
    <name type="common">Northern krill</name>
    <name type="synonym">Thysanopoda norvegica</name>
    <dbReference type="NCBI Taxonomy" id="48144"/>
    <lineage>
        <taxon>Eukaryota</taxon>
        <taxon>Metazoa</taxon>
        <taxon>Ecdysozoa</taxon>
        <taxon>Arthropoda</taxon>
        <taxon>Crustacea</taxon>
        <taxon>Multicrustacea</taxon>
        <taxon>Malacostraca</taxon>
        <taxon>Eumalacostraca</taxon>
        <taxon>Eucarida</taxon>
        <taxon>Euphausiacea</taxon>
        <taxon>Euphausiidae</taxon>
        <taxon>Meganyctiphanes</taxon>
    </lineage>
</organism>
<gene>
    <name evidence="2" type="ORF">MNOR_LOCUS29157</name>
</gene>
<keyword evidence="1" id="KW-0732">Signal</keyword>
<dbReference type="AlphaFoldDB" id="A0AAV2RVL0"/>
<feature type="non-terminal residue" evidence="2">
    <location>
        <position position="149"/>
    </location>
</feature>
<reference evidence="2 3" key="1">
    <citation type="submission" date="2024-05" db="EMBL/GenBank/DDBJ databases">
        <authorList>
            <person name="Wallberg A."/>
        </authorList>
    </citation>
    <scope>NUCLEOTIDE SEQUENCE [LARGE SCALE GENOMIC DNA]</scope>
</reference>
<feature type="signal peptide" evidence="1">
    <location>
        <begin position="1"/>
        <end position="17"/>
    </location>
</feature>
<evidence type="ECO:0000313" key="2">
    <source>
        <dbReference type="EMBL" id="CAL4142604.1"/>
    </source>
</evidence>
<feature type="non-terminal residue" evidence="2">
    <location>
        <position position="1"/>
    </location>
</feature>
<accession>A0AAV2RVL0</accession>